<dbReference type="SMART" id="SM00513">
    <property type="entry name" value="SAP"/>
    <property type="match status" value="1"/>
</dbReference>
<dbReference type="GO" id="GO:0003677">
    <property type="term" value="F:DNA binding"/>
    <property type="evidence" value="ECO:0007669"/>
    <property type="project" value="UniProtKB-KW"/>
</dbReference>
<evidence type="ECO:0000259" key="1">
    <source>
        <dbReference type="PROSITE" id="PS50800"/>
    </source>
</evidence>
<dbReference type="PROSITE" id="PS50800">
    <property type="entry name" value="SAP"/>
    <property type="match status" value="1"/>
</dbReference>
<protein>
    <submittedName>
        <fullName evidence="2">DNA-binding protein</fullName>
    </submittedName>
</protein>
<dbReference type="AlphaFoldDB" id="A0A1S9Z9Z5"/>
<reference evidence="2 3" key="1">
    <citation type="submission" date="2017-02" db="EMBL/GenBank/DDBJ databases">
        <title>Draft genome sequence of Streptococcus mitis CCUG 61082.</title>
        <authorList>
            <person name="Salva-Serra F."/>
            <person name="Engstrom-Jakobsson H."/>
            <person name="Thorell K."/>
            <person name="Jaen-Luchoro D."/>
            <person name="Gonzales-Siles L."/>
            <person name="Karlsson R."/>
            <person name="Gomila M."/>
            <person name="Yazdan S."/>
            <person name="Boulund F."/>
            <person name="Johnning A."/>
            <person name="Engstrand L."/>
            <person name="Kristiansson E."/>
            <person name="Moore E."/>
        </authorList>
    </citation>
    <scope>NUCLEOTIDE SEQUENCE [LARGE SCALE GENOMIC DNA]</scope>
    <source>
        <strain evidence="2 3">CCUG 61082</strain>
    </source>
</reference>
<feature type="domain" description="SAP" evidence="1">
    <location>
        <begin position="86"/>
        <end position="120"/>
    </location>
</feature>
<evidence type="ECO:0000313" key="2">
    <source>
        <dbReference type="EMBL" id="OOR79821.1"/>
    </source>
</evidence>
<evidence type="ECO:0000313" key="3">
    <source>
        <dbReference type="Proteomes" id="UP000190872"/>
    </source>
</evidence>
<keyword evidence="2" id="KW-0238">DNA-binding</keyword>
<dbReference type="InterPro" id="IPR036361">
    <property type="entry name" value="SAP_dom_sf"/>
</dbReference>
<organism evidence="2 3">
    <name type="scientific">Streptococcus mitis</name>
    <dbReference type="NCBI Taxonomy" id="28037"/>
    <lineage>
        <taxon>Bacteria</taxon>
        <taxon>Bacillati</taxon>
        <taxon>Bacillota</taxon>
        <taxon>Bacilli</taxon>
        <taxon>Lactobacillales</taxon>
        <taxon>Streptococcaceae</taxon>
        <taxon>Streptococcus</taxon>
        <taxon>Streptococcus mitis group</taxon>
    </lineage>
</organism>
<name>A0A1S9Z9Z5_STRMT</name>
<comment type="caution">
    <text evidence="2">The sequence shown here is derived from an EMBL/GenBank/DDBJ whole genome shotgun (WGS) entry which is preliminary data.</text>
</comment>
<dbReference type="Gene3D" id="1.10.720.30">
    <property type="entry name" value="SAP domain"/>
    <property type="match status" value="1"/>
</dbReference>
<dbReference type="Pfam" id="PF02037">
    <property type="entry name" value="SAP"/>
    <property type="match status" value="1"/>
</dbReference>
<dbReference type="Proteomes" id="UP000190872">
    <property type="component" value="Unassembled WGS sequence"/>
</dbReference>
<dbReference type="SUPFAM" id="SSF68906">
    <property type="entry name" value="SAP domain"/>
    <property type="match status" value="1"/>
</dbReference>
<dbReference type="RefSeq" id="WP_078238391.1">
    <property type="nucleotide sequence ID" value="NZ_MUXS01000009.1"/>
</dbReference>
<sequence>MNFFSKLFNLKQNNHNRDTNSDCNNFYLNKLECGLTPGQLILIDWTQKTGRNYNFPRYFKYSLQIVPESTHNQLYKLGYFSKNKTLSYLKVVELKTILSKHSLPTSGKKAELITRIINNVNVEKLDIPFEFKLTKEAQNLIIEYNDYIKAYYDKDITMEDYCKEKNNISFKATFGDVKWSLLNKQAHRNTISGDFGCLSNTRNAQGRQLEQEGNIKHSLIYYIESLIITISGLENNFSATDYPVYYTDSISDYSLKHIQTLIESLSDDDYDFAFDEAFFHFSTLNANHFLSKEDIDYLRVNLPCSTAEEINNYLKKYECYRHLNNLELDDFE</sequence>
<accession>A0A1S9Z9Z5</accession>
<dbReference type="EMBL" id="MUXS01000009">
    <property type="protein sequence ID" value="OOR79821.1"/>
    <property type="molecule type" value="Genomic_DNA"/>
</dbReference>
<gene>
    <name evidence="2" type="ORF">B0179_06815</name>
</gene>
<proteinExistence type="predicted"/>
<dbReference type="InterPro" id="IPR003034">
    <property type="entry name" value="SAP_dom"/>
</dbReference>